<keyword evidence="2" id="KW-1185">Reference proteome</keyword>
<organism evidence="1 2">
    <name type="scientific">Flavobacterium piscisymbiosum</name>
    <dbReference type="NCBI Taxonomy" id="2893753"/>
    <lineage>
        <taxon>Bacteria</taxon>
        <taxon>Pseudomonadati</taxon>
        <taxon>Bacteroidota</taxon>
        <taxon>Flavobacteriia</taxon>
        <taxon>Flavobacteriales</taxon>
        <taxon>Flavobacteriaceae</taxon>
        <taxon>Flavobacterium</taxon>
    </lineage>
</organism>
<proteinExistence type="predicted"/>
<reference evidence="1" key="1">
    <citation type="submission" date="2021-11" db="EMBL/GenBank/DDBJ databases">
        <title>Description of novel Flavobacterium species.</title>
        <authorList>
            <person name="Saticioglu I.B."/>
            <person name="Ay H."/>
            <person name="Altun S."/>
            <person name="Duman M."/>
        </authorList>
    </citation>
    <scope>NUCLEOTIDE SEQUENCE</scope>
    <source>
        <strain evidence="1">F-30</strain>
    </source>
</reference>
<sequence length="161" mass="19537">MNLEKKLIKEENLKNLETLLSSLHRDNQLSLELCRAIREGIRQKIVPERIKNYADWYYSNELALHFEIEKEYIFPLLGLENQLVKKSLTLHRRLKKHFTKNIEIEKSLSRIEEDLEILIRLEEKNIFTSIRNIVPSNQIILNLKDFSRELNNEEWNDFFWR</sequence>
<protein>
    <submittedName>
        <fullName evidence="1">Hemerythrin domain-containing protein</fullName>
    </submittedName>
</protein>
<evidence type="ECO:0000313" key="2">
    <source>
        <dbReference type="Proteomes" id="UP001430679"/>
    </source>
</evidence>
<name>A0ABS8MHL7_9FLAO</name>
<evidence type="ECO:0000313" key="1">
    <source>
        <dbReference type="EMBL" id="MCC9064969.1"/>
    </source>
</evidence>
<accession>A0ABS8MHL7</accession>
<gene>
    <name evidence="1" type="ORF">LNP81_18335</name>
</gene>
<dbReference type="Proteomes" id="UP001430679">
    <property type="component" value="Unassembled WGS sequence"/>
</dbReference>
<comment type="caution">
    <text evidence="1">The sequence shown here is derived from an EMBL/GenBank/DDBJ whole genome shotgun (WGS) entry which is preliminary data.</text>
</comment>
<dbReference type="EMBL" id="JAJJMM010000001">
    <property type="protein sequence ID" value="MCC9064969.1"/>
    <property type="molecule type" value="Genomic_DNA"/>
</dbReference>
<dbReference type="RefSeq" id="WP_056205480.1">
    <property type="nucleotide sequence ID" value="NZ_JAJJMM010000001.1"/>
</dbReference>